<keyword evidence="5" id="KW-1185">Reference proteome</keyword>
<dbReference type="Proteomes" id="UP001172082">
    <property type="component" value="Unassembled WGS sequence"/>
</dbReference>
<dbReference type="Gene3D" id="3.40.50.720">
    <property type="entry name" value="NAD(P)-binding Rossmann-like Domain"/>
    <property type="match status" value="1"/>
</dbReference>
<dbReference type="InterPro" id="IPR036291">
    <property type="entry name" value="NAD(P)-bd_dom_sf"/>
</dbReference>
<evidence type="ECO:0000256" key="1">
    <source>
        <dbReference type="ARBA" id="ARBA00006484"/>
    </source>
</evidence>
<evidence type="ECO:0000256" key="2">
    <source>
        <dbReference type="ARBA" id="ARBA00023002"/>
    </source>
</evidence>
<dbReference type="EMBL" id="JAUJEA010000005">
    <property type="protein sequence ID" value="MDN5202665.1"/>
    <property type="molecule type" value="Genomic_DNA"/>
</dbReference>
<evidence type="ECO:0000313" key="5">
    <source>
        <dbReference type="Proteomes" id="UP001172082"/>
    </source>
</evidence>
<dbReference type="PRINTS" id="PR00080">
    <property type="entry name" value="SDRFAMILY"/>
</dbReference>
<dbReference type="PRINTS" id="PR00081">
    <property type="entry name" value="GDHRDH"/>
</dbReference>
<dbReference type="GO" id="GO:0016491">
    <property type="term" value="F:oxidoreductase activity"/>
    <property type="evidence" value="ECO:0007669"/>
    <property type="project" value="UniProtKB-KW"/>
</dbReference>
<organism evidence="4 5">
    <name type="scientific">Splendidivirga corallicola</name>
    <dbReference type="NCBI Taxonomy" id="3051826"/>
    <lineage>
        <taxon>Bacteria</taxon>
        <taxon>Pseudomonadati</taxon>
        <taxon>Bacteroidota</taxon>
        <taxon>Cytophagia</taxon>
        <taxon>Cytophagales</taxon>
        <taxon>Splendidivirgaceae</taxon>
        <taxon>Splendidivirga</taxon>
    </lineage>
</organism>
<comment type="caution">
    <text evidence="4">The sequence shown here is derived from an EMBL/GenBank/DDBJ whole genome shotgun (WGS) entry which is preliminary data.</text>
</comment>
<accession>A0ABT8KT54</accession>
<dbReference type="SUPFAM" id="SSF51735">
    <property type="entry name" value="NAD(P)-binding Rossmann-fold domains"/>
    <property type="match status" value="1"/>
</dbReference>
<dbReference type="RefSeq" id="WP_346752687.1">
    <property type="nucleotide sequence ID" value="NZ_JAUJEA010000005.1"/>
</dbReference>
<dbReference type="PANTHER" id="PTHR42901">
    <property type="entry name" value="ALCOHOL DEHYDROGENASE"/>
    <property type="match status" value="1"/>
</dbReference>
<keyword evidence="2 4" id="KW-0560">Oxidoreductase</keyword>
<reference evidence="4" key="1">
    <citation type="submission" date="2023-06" db="EMBL/GenBank/DDBJ databases">
        <title>Genomic of Parafulvivirga corallium.</title>
        <authorList>
            <person name="Wang G."/>
        </authorList>
    </citation>
    <scope>NUCLEOTIDE SEQUENCE</scope>
    <source>
        <strain evidence="4">BMA10</strain>
    </source>
</reference>
<name>A0ABT8KT54_9BACT</name>
<protein>
    <submittedName>
        <fullName evidence="4">SDR family oxidoreductase</fullName>
        <ecNumber evidence="4">1.-.-.-</ecNumber>
    </submittedName>
</protein>
<dbReference type="CDD" id="cd05233">
    <property type="entry name" value="SDR_c"/>
    <property type="match status" value="1"/>
</dbReference>
<dbReference type="PANTHER" id="PTHR42901:SF1">
    <property type="entry name" value="ALCOHOL DEHYDROGENASE"/>
    <property type="match status" value="1"/>
</dbReference>
<dbReference type="InterPro" id="IPR020904">
    <property type="entry name" value="Sc_DH/Rdtase_CS"/>
</dbReference>
<dbReference type="Pfam" id="PF00106">
    <property type="entry name" value="adh_short"/>
    <property type="match status" value="1"/>
</dbReference>
<dbReference type="PROSITE" id="PS00061">
    <property type="entry name" value="ADH_SHORT"/>
    <property type="match status" value="1"/>
</dbReference>
<evidence type="ECO:0000313" key="4">
    <source>
        <dbReference type="EMBL" id="MDN5202665.1"/>
    </source>
</evidence>
<sequence>MKKLLVVTGGTKGIGRAIIDLFALNGFDIATCSRKEEDLNNLKSAIQAVHPQIEVHTKQADLSVKEEVKAFAEFVNNLKRPVEVLVNNAGFFVPGTIHEEKEGSLEAMIEGNLYSAYYMTRGLIGWMKTRKSGHIFNICSVASIKPYENGGSYSISKYALLGMTKNLREEMKAFGVRVTAVIPGATYTASWEGVDLPEERFMKSTDVAEAIYGTYTMSPNTVVEEIVLRPQLGDI</sequence>
<comment type="similarity">
    <text evidence="1 3">Belongs to the short-chain dehydrogenases/reductases (SDR) family.</text>
</comment>
<evidence type="ECO:0000256" key="3">
    <source>
        <dbReference type="RuleBase" id="RU000363"/>
    </source>
</evidence>
<gene>
    <name evidence="4" type="ORF">QQ008_14850</name>
</gene>
<dbReference type="EC" id="1.-.-.-" evidence="4"/>
<proteinExistence type="inferred from homology"/>
<dbReference type="InterPro" id="IPR002347">
    <property type="entry name" value="SDR_fam"/>
</dbReference>